<evidence type="ECO:0000313" key="5">
    <source>
        <dbReference type="EMBL" id="KAF2237946.1"/>
    </source>
</evidence>
<keyword evidence="2 3" id="KW-0378">Hydrolase</keyword>
<organism evidence="5 6">
    <name type="scientific">Viridothelium virens</name>
    <name type="common">Speckled blister lichen</name>
    <name type="synonym">Trypethelium virens</name>
    <dbReference type="NCBI Taxonomy" id="1048519"/>
    <lineage>
        <taxon>Eukaryota</taxon>
        <taxon>Fungi</taxon>
        <taxon>Dikarya</taxon>
        <taxon>Ascomycota</taxon>
        <taxon>Pezizomycotina</taxon>
        <taxon>Dothideomycetes</taxon>
        <taxon>Dothideomycetes incertae sedis</taxon>
        <taxon>Trypetheliales</taxon>
        <taxon>Trypetheliaceae</taxon>
        <taxon>Viridothelium</taxon>
    </lineage>
</organism>
<feature type="chain" id="PRO_5025708001" description="Carboxylic ester hydrolase" evidence="3">
    <location>
        <begin position="20"/>
        <end position="685"/>
    </location>
</feature>
<dbReference type="GO" id="GO:0016787">
    <property type="term" value="F:hydrolase activity"/>
    <property type="evidence" value="ECO:0007669"/>
    <property type="project" value="UniProtKB-KW"/>
</dbReference>
<dbReference type="Pfam" id="PF00135">
    <property type="entry name" value="COesterase"/>
    <property type="match status" value="1"/>
</dbReference>
<feature type="signal peptide" evidence="3">
    <location>
        <begin position="1"/>
        <end position="19"/>
    </location>
</feature>
<reference evidence="5" key="1">
    <citation type="journal article" date="2020" name="Stud. Mycol.">
        <title>101 Dothideomycetes genomes: a test case for predicting lifestyles and emergence of pathogens.</title>
        <authorList>
            <person name="Haridas S."/>
            <person name="Albert R."/>
            <person name="Binder M."/>
            <person name="Bloem J."/>
            <person name="Labutti K."/>
            <person name="Salamov A."/>
            <person name="Andreopoulos B."/>
            <person name="Baker S."/>
            <person name="Barry K."/>
            <person name="Bills G."/>
            <person name="Bluhm B."/>
            <person name="Cannon C."/>
            <person name="Castanera R."/>
            <person name="Culley D."/>
            <person name="Daum C."/>
            <person name="Ezra D."/>
            <person name="Gonzalez J."/>
            <person name="Henrissat B."/>
            <person name="Kuo A."/>
            <person name="Liang C."/>
            <person name="Lipzen A."/>
            <person name="Lutzoni F."/>
            <person name="Magnuson J."/>
            <person name="Mondo S."/>
            <person name="Nolan M."/>
            <person name="Ohm R."/>
            <person name="Pangilinan J."/>
            <person name="Park H.-J."/>
            <person name="Ramirez L."/>
            <person name="Alfaro M."/>
            <person name="Sun H."/>
            <person name="Tritt A."/>
            <person name="Yoshinaga Y."/>
            <person name="Zwiers L.-H."/>
            <person name="Turgeon B."/>
            <person name="Goodwin S."/>
            <person name="Spatafora J."/>
            <person name="Crous P."/>
            <person name="Grigoriev I."/>
        </authorList>
    </citation>
    <scope>NUCLEOTIDE SEQUENCE</scope>
    <source>
        <strain evidence="5">Tuck. ex Michener</strain>
    </source>
</reference>
<dbReference type="InterPro" id="IPR002018">
    <property type="entry name" value="CarbesteraseB"/>
</dbReference>
<comment type="similarity">
    <text evidence="1 3">Belongs to the type-B carboxylesterase/lipase family.</text>
</comment>
<dbReference type="AlphaFoldDB" id="A0A6A6HIL8"/>
<evidence type="ECO:0000259" key="4">
    <source>
        <dbReference type="Pfam" id="PF00135"/>
    </source>
</evidence>
<dbReference type="Gene3D" id="3.40.50.1820">
    <property type="entry name" value="alpha/beta hydrolase"/>
    <property type="match status" value="1"/>
</dbReference>
<dbReference type="EC" id="3.1.1.-" evidence="3"/>
<dbReference type="EMBL" id="ML991777">
    <property type="protein sequence ID" value="KAF2237946.1"/>
    <property type="molecule type" value="Genomic_DNA"/>
</dbReference>
<evidence type="ECO:0000256" key="2">
    <source>
        <dbReference type="ARBA" id="ARBA00022801"/>
    </source>
</evidence>
<sequence>MLPHSVFLYKALLPLAVAAAPSPQQLGKISILAADNLVTNDTKTTSAALLINNSITYSSATKSCQSLSESLLSLQNVDFRAGLDQSLAYEVYAGRFPSDQLFWVGPDVQRSPNNTTSCPAVNVGGQIQAVACINKLPALCTQSAPASNITFADTSSKFQVAQKVGSQTLVGYRDFLTFRYLGVRFAEEPERFTYSSVYHGTGTNNALEPAPECLQLPNNGSTDCLFLNIWTTTLPSLSKPAKENLKPVMVYMYGGGFTSGSASNPTNDGGNLAARGDVVVVDLAYRLSTLGFLPLNDGVHNGNYWISDCIAGLKWVQEYVESFGGDPTQVTIFGESAGALSVQDLLESPEAAGLFHGAILQSDYYEPSVNISSAYSQSTIPILAETGCNNATDQLACLQAYDPLQLLNLSTIANYPVVDGKYLTSPYFDFNSTSSASAINSVPVMIGVNRDEGGVLAPFFPTTSLTTGIHDIASAENLNASALISSGAFPLGNGPVPSNQSLNVFNTTTRIYTDASFRCSSQNTVVAGVRAGQLPDVWFYEFNRTYQDPAYNMNGVCLPAATPSYPFGDPSLEYFKCHAGDLANTFGNVARVGFPARDENDLPFARLVVDYWTAFARQGDPNLDVEWLEARGYWSSIEQVGVSGSWPKVEVGSPQLMELQWNSFVRGFRDEEQCAVLGLGLDYFE</sequence>
<feature type="domain" description="Carboxylesterase type B" evidence="4">
    <location>
        <begin position="179"/>
        <end position="675"/>
    </location>
</feature>
<dbReference type="PANTHER" id="PTHR43142:SF3">
    <property type="entry name" value="PUTATIVE (AFU_ORTHOLOGUE AFUA_3G09070)-RELATED"/>
    <property type="match status" value="1"/>
</dbReference>
<name>A0A6A6HIL8_VIRVR</name>
<dbReference type="SUPFAM" id="SSF53474">
    <property type="entry name" value="alpha/beta-Hydrolases"/>
    <property type="match status" value="1"/>
</dbReference>
<gene>
    <name evidence="5" type="ORF">EV356DRAFT_440844</name>
</gene>
<evidence type="ECO:0000313" key="6">
    <source>
        <dbReference type="Proteomes" id="UP000800092"/>
    </source>
</evidence>
<dbReference type="InterPro" id="IPR019826">
    <property type="entry name" value="Carboxylesterase_B_AS"/>
</dbReference>
<proteinExistence type="inferred from homology"/>
<keyword evidence="3" id="KW-0732">Signal</keyword>
<evidence type="ECO:0000256" key="3">
    <source>
        <dbReference type="RuleBase" id="RU361235"/>
    </source>
</evidence>
<dbReference type="Proteomes" id="UP000800092">
    <property type="component" value="Unassembled WGS sequence"/>
</dbReference>
<dbReference type="PROSITE" id="PS00122">
    <property type="entry name" value="CARBOXYLESTERASE_B_1"/>
    <property type="match status" value="1"/>
</dbReference>
<protein>
    <recommendedName>
        <fullName evidence="3">Carboxylic ester hydrolase</fullName>
        <ecNumber evidence="3">3.1.1.-</ecNumber>
    </recommendedName>
</protein>
<dbReference type="InterPro" id="IPR029058">
    <property type="entry name" value="AB_hydrolase_fold"/>
</dbReference>
<dbReference type="PANTHER" id="PTHR43142">
    <property type="entry name" value="CARBOXYLIC ESTER HYDROLASE"/>
    <property type="match status" value="1"/>
</dbReference>
<keyword evidence="6" id="KW-1185">Reference proteome</keyword>
<accession>A0A6A6HIL8</accession>
<evidence type="ECO:0000256" key="1">
    <source>
        <dbReference type="ARBA" id="ARBA00005964"/>
    </source>
</evidence>
<dbReference type="OrthoDB" id="408631at2759"/>